<organism evidence="11 12">
    <name type="scientific">Planococcus rifietoensis</name>
    <dbReference type="NCBI Taxonomy" id="200991"/>
    <lineage>
        <taxon>Bacteria</taxon>
        <taxon>Bacillati</taxon>
        <taxon>Bacillota</taxon>
        <taxon>Bacilli</taxon>
        <taxon>Bacillales</taxon>
        <taxon>Caryophanaceae</taxon>
        <taxon>Planococcus</taxon>
    </lineage>
</organism>
<dbReference type="InterPro" id="IPR045070">
    <property type="entry name" value="MATE_MepA-like"/>
</dbReference>
<reference evidence="11" key="1">
    <citation type="submission" date="2016-01" db="EMBL/GenBank/DDBJ databases">
        <title>Complete genome of Planococcus rifietoensis type strain M8.</title>
        <authorList>
            <person name="See-Too W.S."/>
        </authorList>
    </citation>
    <scope>NUCLEOTIDE SEQUENCE [LARGE SCALE GENOMIC DNA]</scope>
    <source>
        <strain evidence="11">M8</strain>
    </source>
</reference>
<evidence type="ECO:0000313" key="11">
    <source>
        <dbReference type="EMBL" id="ALS76319.1"/>
    </source>
</evidence>
<evidence type="ECO:0000256" key="6">
    <source>
        <dbReference type="ARBA" id="ARBA00022692"/>
    </source>
</evidence>
<evidence type="ECO:0000256" key="10">
    <source>
        <dbReference type="SAM" id="Phobius"/>
    </source>
</evidence>
<feature type="transmembrane region" description="Helical" evidence="10">
    <location>
        <begin position="95"/>
        <end position="118"/>
    </location>
</feature>
<dbReference type="RefSeq" id="WP_058383021.1">
    <property type="nucleotide sequence ID" value="NZ_CP013659.2"/>
</dbReference>
<gene>
    <name evidence="11" type="ORF">AUC31_14435</name>
</gene>
<evidence type="ECO:0000256" key="9">
    <source>
        <dbReference type="ARBA" id="ARBA00023251"/>
    </source>
</evidence>
<keyword evidence="8 10" id="KW-0472">Membrane</keyword>
<dbReference type="GO" id="GO:0046677">
    <property type="term" value="P:response to antibiotic"/>
    <property type="evidence" value="ECO:0007669"/>
    <property type="project" value="UniProtKB-KW"/>
</dbReference>
<dbReference type="InterPro" id="IPR002528">
    <property type="entry name" value="MATE_fam"/>
</dbReference>
<evidence type="ECO:0000256" key="5">
    <source>
        <dbReference type="ARBA" id="ARBA00022475"/>
    </source>
</evidence>
<dbReference type="EMBL" id="CP013659">
    <property type="protein sequence ID" value="ALS76319.1"/>
    <property type="molecule type" value="Genomic_DNA"/>
</dbReference>
<proteinExistence type="inferred from homology"/>
<dbReference type="STRING" id="200991.AUC31_14435"/>
<dbReference type="Pfam" id="PF01554">
    <property type="entry name" value="MatE"/>
    <property type="match status" value="2"/>
</dbReference>
<evidence type="ECO:0000256" key="2">
    <source>
        <dbReference type="ARBA" id="ARBA00008417"/>
    </source>
</evidence>
<evidence type="ECO:0000256" key="1">
    <source>
        <dbReference type="ARBA" id="ARBA00004651"/>
    </source>
</evidence>
<dbReference type="GO" id="GO:0015297">
    <property type="term" value="F:antiporter activity"/>
    <property type="evidence" value="ECO:0007669"/>
    <property type="project" value="InterPro"/>
</dbReference>
<feature type="transmembrane region" description="Helical" evidence="10">
    <location>
        <begin position="277"/>
        <end position="297"/>
    </location>
</feature>
<keyword evidence="5" id="KW-1003">Cell membrane</keyword>
<dbReference type="AlphaFoldDB" id="A0A0U2XHI1"/>
<keyword evidence="6 10" id="KW-0812">Transmembrane</keyword>
<accession>A0A0U2XHI1</accession>
<evidence type="ECO:0000313" key="12">
    <source>
        <dbReference type="Proteomes" id="UP000067683"/>
    </source>
</evidence>
<dbReference type="PANTHER" id="PTHR43823">
    <property type="entry name" value="SPORULATION PROTEIN YKVU"/>
    <property type="match status" value="1"/>
</dbReference>
<dbReference type="PIRSF" id="PIRSF006603">
    <property type="entry name" value="DinF"/>
    <property type="match status" value="1"/>
</dbReference>
<dbReference type="KEGG" id="prt:AUC31_14435"/>
<dbReference type="InterPro" id="IPR051327">
    <property type="entry name" value="MATE_MepA_subfamily"/>
</dbReference>
<dbReference type="Proteomes" id="UP000067683">
    <property type="component" value="Chromosome"/>
</dbReference>
<dbReference type="NCBIfam" id="TIGR00797">
    <property type="entry name" value="matE"/>
    <property type="match status" value="1"/>
</dbReference>
<comment type="similarity">
    <text evidence="2">Belongs to the multi antimicrobial extrusion (MATE) (TC 2.A.66.1) family. MepA subfamily.</text>
</comment>
<feature type="transmembrane region" description="Helical" evidence="10">
    <location>
        <begin position="50"/>
        <end position="74"/>
    </location>
</feature>
<feature type="transmembrane region" description="Helical" evidence="10">
    <location>
        <begin position="318"/>
        <end position="345"/>
    </location>
</feature>
<feature type="transmembrane region" description="Helical" evidence="10">
    <location>
        <begin position="234"/>
        <end position="257"/>
    </location>
</feature>
<keyword evidence="4" id="KW-0813">Transport</keyword>
<keyword evidence="9" id="KW-0046">Antibiotic resistance</keyword>
<sequence length="454" mass="49701">MAQQSIHRLDNESVGKAFIRYLVPSTIGMLLMAINIVADGIMVGNRLGPVALGGVGIAAPVYTLFVAMSLWIGIGGATRFSALMGAKRTTEARVVFSHAMASIFAVTLLIGLLAFPFRTELAYLLGANAETYPYVSDYLYLMLLFGFVFTMENALSIMVRNDGSPNLAMVSLITTSLLNIGLNYVFLFVLDFGVKGAAAATLLAAFVGMLVLCTHFFKKDNQLRFVRFKPNRKLLLLILVIGFPSFLAEVGMSVFTISHNNVFERLAGTEGVAAFAILNYVHSVMLLAFLGMGSAIQPLVSYYSGAKDQAKIKKTLQLAIGTAFVAGLLFFIFGQFFAATIASVFGDFPDAVMNLATSGIQLFFIAYLFMGTNFVMMTYYQSTGEIRMATWITAAREIVVLLILLSILPVFFGVTGAWLAIPLSELIVLLTIVYYQMRQKKKLQFTEDMTAQFK</sequence>
<dbReference type="InterPro" id="IPR048279">
    <property type="entry name" value="MdtK-like"/>
</dbReference>
<feature type="transmembrane region" description="Helical" evidence="10">
    <location>
        <begin position="167"/>
        <end position="190"/>
    </location>
</feature>
<dbReference type="GO" id="GO:0005886">
    <property type="term" value="C:plasma membrane"/>
    <property type="evidence" value="ECO:0007669"/>
    <property type="project" value="UniProtKB-SubCell"/>
</dbReference>
<dbReference type="OrthoDB" id="9811110at2"/>
<protein>
    <recommendedName>
        <fullName evidence="3">Multidrug export protein MepA</fullName>
    </recommendedName>
</protein>
<comment type="subcellular location">
    <subcellularLocation>
        <location evidence="1">Cell membrane</location>
        <topology evidence="1">Multi-pass membrane protein</topology>
    </subcellularLocation>
</comment>
<feature type="transmembrane region" description="Helical" evidence="10">
    <location>
        <begin position="351"/>
        <end position="376"/>
    </location>
</feature>
<dbReference type="CDD" id="cd13143">
    <property type="entry name" value="MATE_MepA_like"/>
    <property type="match status" value="1"/>
</dbReference>
<dbReference type="GO" id="GO:0042910">
    <property type="term" value="F:xenobiotic transmembrane transporter activity"/>
    <property type="evidence" value="ECO:0007669"/>
    <property type="project" value="InterPro"/>
</dbReference>
<feature type="transmembrane region" description="Helical" evidence="10">
    <location>
        <begin position="138"/>
        <end position="155"/>
    </location>
</feature>
<feature type="transmembrane region" description="Helical" evidence="10">
    <location>
        <begin position="21"/>
        <end position="38"/>
    </location>
</feature>
<evidence type="ECO:0000256" key="4">
    <source>
        <dbReference type="ARBA" id="ARBA00022448"/>
    </source>
</evidence>
<dbReference type="PANTHER" id="PTHR43823:SF4">
    <property type="entry name" value="SPORULATION PROTEIN YKVU"/>
    <property type="match status" value="1"/>
</dbReference>
<evidence type="ECO:0000256" key="3">
    <source>
        <dbReference type="ARBA" id="ARBA00022106"/>
    </source>
</evidence>
<keyword evidence="12" id="KW-1185">Reference proteome</keyword>
<evidence type="ECO:0000256" key="7">
    <source>
        <dbReference type="ARBA" id="ARBA00022989"/>
    </source>
</evidence>
<evidence type="ECO:0000256" key="8">
    <source>
        <dbReference type="ARBA" id="ARBA00023136"/>
    </source>
</evidence>
<feature type="transmembrane region" description="Helical" evidence="10">
    <location>
        <begin position="388"/>
        <end position="411"/>
    </location>
</feature>
<keyword evidence="7 10" id="KW-1133">Transmembrane helix</keyword>
<feature type="transmembrane region" description="Helical" evidence="10">
    <location>
        <begin position="196"/>
        <end position="213"/>
    </location>
</feature>
<name>A0A0U2XHI1_9BACL</name>